<sequence length="336" mass="39028">MTSAKSVRYNWIDWSKSIAIFLVIWGHVPMQSETHTIIYSFHMPLFFLISGYLYNPKGTIKEELYKDLKTLLLPYLIYQFIFYPYWFVRELIVPHQVINIHNSIIQPLIQSLSSDPINGPTWFIYCLFMIKIYSYTIQKKQSIYWLTAGISSLVSILICYWLNQHSIYGTYATHSFFALQIFFFTGQALKRTKIKNIANSLHQSIIWLILSIVSFATFFSMGYTSNYTTLPEIVNFHLLGFTGSCMILGIGFILNQITSTINYNVSIGTMVILGIHWMFIGVFNFAIEKYLHIDNITYSTFIAFIISLLITAINYPLIIFCKKHIPLLLGKIRIPK</sequence>
<organism evidence="4 8">
    <name type="scientific">Bacteroides ovatus</name>
    <dbReference type="NCBI Taxonomy" id="28116"/>
    <lineage>
        <taxon>Bacteria</taxon>
        <taxon>Pseudomonadati</taxon>
        <taxon>Bacteroidota</taxon>
        <taxon>Bacteroidia</taxon>
        <taxon>Bacteroidales</taxon>
        <taxon>Bacteroidaceae</taxon>
        <taxon>Bacteroides</taxon>
    </lineage>
</organism>
<reference evidence="5 6" key="1">
    <citation type="submission" date="2018-08" db="EMBL/GenBank/DDBJ databases">
        <title>A genome reference for cultivated species of the human gut microbiota.</title>
        <authorList>
            <person name="Zou Y."/>
            <person name="Xue W."/>
            <person name="Luo G."/>
        </authorList>
    </citation>
    <scope>NUCLEOTIDE SEQUENCE [LARGE SCALE GENOMIC DNA]</scope>
    <source>
        <strain evidence="5 6">AF04-46</strain>
    </source>
</reference>
<comment type="caution">
    <text evidence="4">The sequence shown here is derived from an EMBL/GenBank/DDBJ whole genome shotgun (WGS) entry which is preliminary data.</text>
</comment>
<evidence type="ECO:0000313" key="5">
    <source>
        <dbReference type="EMBL" id="RGX10851.1"/>
    </source>
</evidence>
<keyword evidence="7" id="KW-1185">Reference proteome</keyword>
<dbReference type="InterPro" id="IPR002656">
    <property type="entry name" value="Acyl_transf_3_dom"/>
</dbReference>
<dbReference type="RefSeq" id="WP_004326956.1">
    <property type="nucleotide sequence ID" value="NZ_CACRTD010000003.1"/>
</dbReference>
<evidence type="ECO:0000259" key="2">
    <source>
        <dbReference type="Pfam" id="PF01757"/>
    </source>
</evidence>
<gene>
    <name evidence="5" type="ORF">DWV35_08475</name>
    <name evidence="3" type="ORF">F3D66_10830</name>
    <name evidence="4" type="ORF">PQ628_16595</name>
</gene>
<feature type="transmembrane region" description="Helical" evidence="1">
    <location>
        <begin position="117"/>
        <end position="136"/>
    </location>
</feature>
<dbReference type="EMBL" id="JAQQPO010000020">
    <property type="protein sequence ID" value="MDC7959825.1"/>
    <property type="molecule type" value="Genomic_DNA"/>
</dbReference>
<evidence type="ECO:0000313" key="6">
    <source>
        <dbReference type="Proteomes" id="UP000286031"/>
    </source>
</evidence>
<feature type="transmembrane region" description="Helical" evidence="1">
    <location>
        <begin position="201"/>
        <end position="221"/>
    </location>
</feature>
<dbReference type="AlphaFoldDB" id="A0A1Y4PUF8"/>
<dbReference type="Proteomes" id="UP000473905">
    <property type="component" value="Unassembled WGS sequence"/>
</dbReference>
<feature type="transmembrane region" description="Helical" evidence="1">
    <location>
        <begin position="298"/>
        <end position="321"/>
    </location>
</feature>
<dbReference type="Pfam" id="PF01757">
    <property type="entry name" value="Acyl_transf_3"/>
    <property type="match status" value="1"/>
</dbReference>
<reference evidence="4" key="3">
    <citation type="submission" date="2022-10" db="EMBL/GenBank/DDBJ databases">
        <title>Human gut microbiome strain richness.</title>
        <authorList>
            <person name="Chen-Liaw A."/>
        </authorList>
    </citation>
    <scope>NUCLEOTIDE SEQUENCE</scope>
    <source>
        <strain evidence="4">RTP21484st1_H8_RTP21484_190118</strain>
    </source>
</reference>
<feature type="transmembrane region" description="Helical" evidence="1">
    <location>
        <begin position="261"/>
        <end position="286"/>
    </location>
</feature>
<dbReference type="InterPro" id="IPR052734">
    <property type="entry name" value="Nod_factor_acetyltransferase"/>
</dbReference>
<dbReference type="PANTHER" id="PTHR37312:SF1">
    <property type="entry name" value="MEMBRANE-BOUND ACYLTRANSFERASE YKRP-RELATED"/>
    <property type="match status" value="1"/>
</dbReference>
<dbReference type="Proteomes" id="UP001215078">
    <property type="component" value="Unassembled WGS sequence"/>
</dbReference>
<feature type="transmembrane region" description="Helical" evidence="1">
    <location>
        <begin position="67"/>
        <end position="86"/>
    </location>
</feature>
<evidence type="ECO:0000313" key="3">
    <source>
        <dbReference type="EMBL" id="KAA4098942.1"/>
    </source>
</evidence>
<proteinExistence type="predicted"/>
<feature type="transmembrane region" description="Helical" evidence="1">
    <location>
        <begin position="12"/>
        <end position="30"/>
    </location>
</feature>
<evidence type="ECO:0000256" key="1">
    <source>
        <dbReference type="SAM" id="Phobius"/>
    </source>
</evidence>
<evidence type="ECO:0000313" key="4">
    <source>
        <dbReference type="EMBL" id="MDC7959825.1"/>
    </source>
</evidence>
<feature type="transmembrane region" description="Helical" evidence="1">
    <location>
        <begin position="143"/>
        <end position="163"/>
    </location>
</feature>
<feature type="transmembrane region" description="Helical" evidence="1">
    <location>
        <begin position="169"/>
        <end position="189"/>
    </location>
</feature>
<feature type="domain" description="Acyltransferase 3" evidence="2">
    <location>
        <begin position="10"/>
        <end position="310"/>
    </location>
</feature>
<accession>A0A1Y4PUF8</accession>
<dbReference type="EMBL" id="VWKB01000013">
    <property type="protein sequence ID" value="KAA4098942.1"/>
    <property type="molecule type" value="Genomic_DNA"/>
</dbReference>
<protein>
    <submittedName>
        <fullName evidence="4">Acyltransferase family protein</fullName>
    </submittedName>
</protein>
<name>A0A1Y4PUF8_BACOV</name>
<keyword evidence="1" id="KW-1133">Transmembrane helix</keyword>
<dbReference type="EMBL" id="QSBI01000008">
    <property type="protein sequence ID" value="RGX10851.1"/>
    <property type="molecule type" value="Genomic_DNA"/>
</dbReference>
<keyword evidence="1" id="KW-0812">Transmembrane</keyword>
<keyword evidence="3" id="KW-0808">Transferase</keyword>
<feature type="transmembrane region" description="Helical" evidence="1">
    <location>
        <begin position="233"/>
        <end position="254"/>
    </location>
</feature>
<dbReference type="GO" id="GO:0016747">
    <property type="term" value="F:acyltransferase activity, transferring groups other than amino-acyl groups"/>
    <property type="evidence" value="ECO:0007669"/>
    <property type="project" value="InterPro"/>
</dbReference>
<evidence type="ECO:0000313" key="7">
    <source>
        <dbReference type="Proteomes" id="UP000473905"/>
    </source>
</evidence>
<feature type="transmembrane region" description="Helical" evidence="1">
    <location>
        <begin position="36"/>
        <end position="55"/>
    </location>
</feature>
<dbReference type="Proteomes" id="UP000286031">
    <property type="component" value="Unassembled WGS sequence"/>
</dbReference>
<dbReference type="PANTHER" id="PTHR37312">
    <property type="entry name" value="MEMBRANE-BOUND ACYLTRANSFERASE YKRP-RELATED"/>
    <property type="match status" value="1"/>
</dbReference>
<keyword evidence="4" id="KW-0012">Acyltransferase</keyword>
<reference evidence="3 7" key="2">
    <citation type="journal article" date="2019" name="Nat. Med.">
        <title>A library of human gut bacterial isolates paired with longitudinal multiomics data enables mechanistic microbiome research.</title>
        <authorList>
            <person name="Poyet M."/>
            <person name="Groussin M."/>
            <person name="Gibbons S.M."/>
            <person name="Avila-Pacheco J."/>
            <person name="Jiang X."/>
            <person name="Kearney S.M."/>
            <person name="Perrotta A.R."/>
            <person name="Berdy B."/>
            <person name="Zhao S."/>
            <person name="Lieberman T.D."/>
            <person name="Swanson P.K."/>
            <person name="Smith M."/>
            <person name="Roesemann S."/>
            <person name="Alexander J.E."/>
            <person name="Rich S.A."/>
            <person name="Livny J."/>
            <person name="Vlamakis H."/>
            <person name="Clish C."/>
            <person name="Bullock K."/>
            <person name="Deik A."/>
            <person name="Scott J."/>
            <person name="Pierce K.A."/>
            <person name="Xavier R.J."/>
            <person name="Alm E.J."/>
        </authorList>
    </citation>
    <scope>NUCLEOTIDE SEQUENCE [LARGE SCALE GENOMIC DNA]</scope>
    <source>
        <strain evidence="3 7">BIOML-A134</strain>
    </source>
</reference>
<keyword evidence="1" id="KW-0472">Membrane</keyword>
<evidence type="ECO:0000313" key="8">
    <source>
        <dbReference type="Proteomes" id="UP001215078"/>
    </source>
</evidence>